<feature type="domain" description="DNA2/NAM7 helicase-like C-terminal" evidence="8">
    <location>
        <begin position="934"/>
        <end position="1140"/>
    </location>
</feature>
<dbReference type="SUPFAM" id="SSF56112">
    <property type="entry name" value="Protein kinase-like (PK-like)"/>
    <property type="match status" value="1"/>
</dbReference>
<dbReference type="InterPro" id="IPR050534">
    <property type="entry name" value="Coronavir_polyprotein_1ab"/>
</dbReference>
<dbReference type="Gene3D" id="3.40.50.300">
    <property type="entry name" value="P-loop containing nucleotide triphosphate hydrolases"/>
    <property type="match status" value="2"/>
</dbReference>
<proteinExistence type="inferred from homology"/>
<dbReference type="InterPro" id="IPR027417">
    <property type="entry name" value="P-loop_NTPase"/>
</dbReference>
<sequence>MTKRKTPKLRGRRLPPIAERFAFLGDAVSPGDRKALRSAQFEVSDASTGQDRNLKLWRKTGTSADEDLRQLWLHEMRQVQRVMSYAGAREVIVDILEFVEDENEFGVLLEHAGQPLSAKLRHVPRQHWLKNISAPRARVIFWQNMRRIAIALGIVHAQGLVHGRIDADAVMTEGAEAPDFQLTGFEWSLWLSADKADRAHARLNANAEAVRSDRYSFAEDWRSFGRLAAQCLEVAVRSSGEIAPATPGSQLVSMSNSERALLKRLIAPTRLDNLEAGSIARAIDDIIIEAGRAGASRAGTFVLMFSQRSGLGDVVYDITGGDIPNDEYRRQLDWVRADLDRGTTLLVPRAFDLTSGKLQLVSSTMVYDLAPMWSDGVAAWDVAVCSHIAPRGETIRIGDQDEHELKQPVEIATSVKHATEVRARLGPDVLVWTGFAESSSSPAPSGRVERVRQALLLVQIVESVVKALEVYPVEVLHVEQEQGRRFVVLRAEPKNERDRAAAKLRLPETERALRRLFEDDQRDADAKWRLSLAAGLGSNRQNDVLATFLDVVQHKGRHALRFEVDDEPPRGSPLFLRPERDAGTESAITRRLKNIKALSTRVDLSEMLDDPWRVRRSSRETIDEAGQTDKHFLDLDPPKQQALLGAWSTSPSYNVVGPPGVGKTRLATEVVRRRFEDDRSSRLLVTAQGHDALDHLQSAIRKTLATGGQDDVIVVRSTTADRRSTSDEDLHKTSRDYLALLSESELSRDAPPALRDRVNALAAASGRLARSKDAVEKDDRVALNALSSLILDAANIVISTANSADVERLVEASEQFDWVIVEEAAKATGPELVGALMLSGRRLMIGDHHQLPPFEADRLVALLRDHSAVVQAIEMADQYVGPLVRDGEIAELEALAGDPDALRDVADTALRLFEPFRTFVKEDERRARLNPGHRLISSTLTSQRRMDPTIARIVSRAFYHDRLTTTPERTEEAVMQPPPFDVLAPLPASPVVSVEFKHVSATGDRAHAERGNPRWHNPGEVQAVIDVLRHVRPREGGTRPSLAVLTFYSAQVEKLAQRIEFETRARTLSHLAGFDPAMQDGGWVGTVDGFQGNEADLVILSLVRNNAGSGARALGFLRDRRRMNVALSRAKSKLVIVGSPSFLVEAVRGVNPDADDHDLSFIDAIVDTIQQLKSERRPDGTPCADSIEPAKLSGATPC</sequence>
<evidence type="ECO:0000313" key="9">
    <source>
        <dbReference type="EMBL" id="SDG44096.1"/>
    </source>
</evidence>
<dbReference type="Gene3D" id="1.10.510.10">
    <property type="entry name" value="Transferase(Phosphotransferase) domain 1"/>
    <property type="match status" value="1"/>
</dbReference>
<comment type="caution">
    <text evidence="9">The sequence shown here is derived from an EMBL/GenBank/DDBJ whole genome shotgun (WGS) entry which is preliminary data.</text>
</comment>
<evidence type="ECO:0000256" key="2">
    <source>
        <dbReference type="ARBA" id="ARBA00022741"/>
    </source>
</evidence>
<dbReference type="InterPro" id="IPR011009">
    <property type="entry name" value="Kinase-like_dom_sf"/>
</dbReference>
<dbReference type="EMBL" id="FNBZ01000004">
    <property type="protein sequence ID" value="SDG44096.1"/>
    <property type="molecule type" value="Genomic_DNA"/>
</dbReference>
<name>A0ABY0NZ11_9HYPH</name>
<keyword evidence="10" id="KW-1185">Reference proteome</keyword>
<keyword evidence="5" id="KW-0067">ATP-binding</keyword>
<evidence type="ECO:0000256" key="6">
    <source>
        <dbReference type="SAM" id="MobiDB-lite"/>
    </source>
</evidence>
<dbReference type="InterPro" id="IPR041679">
    <property type="entry name" value="DNA2/NAM7-like_C"/>
</dbReference>
<feature type="region of interest" description="Disordered" evidence="6">
    <location>
        <begin position="1173"/>
        <end position="1198"/>
    </location>
</feature>
<comment type="similarity">
    <text evidence="1">Belongs to the DNA2/NAM7 helicase family.</text>
</comment>
<dbReference type="CDD" id="cd18808">
    <property type="entry name" value="SF1_C_Upf1"/>
    <property type="match status" value="1"/>
</dbReference>
<gene>
    <name evidence="9" type="ORF">SAMN05421844_10426</name>
</gene>
<dbReference type="PANTHER" id="PTHR43788:SF8">
    <property type="entry name" value="DNA-BINDING PROTEIN SMUBP-2"/>
    <property type="match status" value="1"/>
</dbReference>
<organism evidence="9 10">
    <name type="scientific">Bosea robiniae</name>
    <dbReference type="NCBI Taxonomy" id="1036780"/>
    <lineage>
        <taxon>Bacteria</taxon>
        <taxon>Pseudomonadati</taxon>
        <taxon>Pseudomonadota</taxon>
        <taxon>Alphaproteobacteria</taxon>
        <taxon>Hyphomicrobiales</taxon>
        <taxon>Boseaceae</taxon>
        <taxon>Bosea</taxon>
    </lineage>
</organism>
<evidence type="ECO:0000256" key="4">
    <source>
        <dbReference type="ARBA" id="ARBA00022806"/>
    </source>
</evidence>
<dbReference type="InterPro" id="IPR047187">
    <property type="entry name" value="SF1_C_Upf1"/>
</dbReference>
<keyword evidence="3" id="KW-0378">Hydrolase</keyword>
<dbReference type="InterPro" id="IPR041677">
    <property type="entry name" value="DNA2/NAM7_AAA_11"/>
</dbReference>
<dbReference type="SUPFAM" id="SSF52540">
    <property type="entry name" value="P-loop containing nucleoside triphosphate hydrolases"/>
    <property type="match status" value="1"/>
</dbReference>
<feature type="domain" description="DNA2/NAM7 helicase helicase" evidence="7">
    <location>
        <begin position="637"/>
        <end position="854"/>
    </location>
</feature>
<dbReference type="PANTHER" id="PTHR43788">
    <property type="entry name" value="DNA2/NAM7 HELICASE FAMILY MEMBER"/>
    <property type="match status" value="1"/>
</dbReference>
<reference evidence="9 10" key="1">
    <citation type="submission" date="2016-10" db="EMBL/GenBank/DDBJ databases">
        <authorList>
            <person name="Varghese N."/>
            <person name="Submissions S."/>
        </authorList>
    </citation>
    <scope>NUCLEOTIDE SEQUENCE [LARGE SCALE GENOMIC DNA]</scope>
    <source>
        <strain evidence="9 10">DSM 26672</strain>
    </source>
</reference>
<evidence type="ECO:0000256" key="5">
    <source>
        <dbReference type="ARBA" id="ARBA00022840"/>
    </source>
</evidence>
<keyword evidence="4" id="KW-0347">Helicase</keyword>
<protein>
    <submittedName>
        <fullName evidence="9">AAA domain-containing protein</fullName>
    </submittedName>
</protein>
<evidence type="ECO:0000256" key="3">
    <source>
        <dbReference type="ARBA" id="ARBA00022801"/>
    </source>
</evidence>
<accession>A0ABY0NZ11</accession>
<dbReference type="Pfam" id="PF13087">
    <property type="entry name" value="AAA_12"/>
    <property type="match status" value="1"/>
</dbReference>
<dbReference type="RefSeq" id="WP_091857174.1">
    <property type="nucleotide sequence ID" value="NZ_FNBZ01000004.1"/>
</dbReference>
<evidence type="ECO:0000313" key="10">
    <source>
        <dbReference type="Proteomes" id="UP000199468"/>
    </source>
</evidence>
<dbReference type="Proteomes" id="UP000199468">
    <property type="component" value="Unassembled WGS sequence"/>
</dbReference>
<keyword evidence="2" id="KW-0547">Nucleotide-binding</keyword>
<evidence type="ECO:0000259" key="7">
    <source>
        <dbReference type="Pfam" id="PF13086"/>
    </source>
</evidence>
<dbReference type="Pfam" id="PF13086">
    <property type="entry name" value="AAA_11"/>
    <property type="match status" value="1"/>
</dbReference>
<evidence type="ECO:0000259" key="8">
    <source>
        <dbReference type="Pfam" id="PF13087"/>
    </source>
</evidence>
<evidence type="ECO:0000256" key="1">
    <source>
        <dbReference type="ARBA" id="ARBA00007913"/>
    </source>
</evidence>